<proteinExistence type="predicted"/>
<organism evidence="1 2">
    <name type="scientific">Amedibacillus dolichus</name>
    <dbReference type="NCBI Taxonomy" id="31971"/>
    <lineage>
        <taxon>Bacteria</taxon>
        <taxon>Bacillati</taxon>
        <taxon>Bacillota</taxon>
        <taxon>Erysipelotrichia</taxon>
        <taxon>Erysipelotrichales</taxon>
        <taxon>Erysipelotrichaceae</taxon>
        <taxon>Amedibacillus</taxon>
    </lineage>
</organism>
<dbReference type="Gene3D" id="3.30.1240.10">
    <property type="match status" value="1"/>
</dbReference>
<dbReference type="EMBL" id="JAUDCG010000024">
    <property type="protein sequence ID" value="MDM8157309.1"/>
    <property type="molecule type" value="Genomic_DNA"/>
</dbReference>
<reference evidence="1 2" key="2">
    <citation type="submission" date="2023-06" db="EMBL/GenBank/DDBJ databases">
        <title>Identification and characterization of horizontal gene transfer across gut microbiota members of farm animals based on homology search.</title>
        <authorList>
            <person name="Schwarzerova J."/>
            <person name="Nykrynova M."/>
            <person name="Jureckova K."/>
            <person name="Cejkova D."/>
            <person name="Rychlik I."/>
        </authorList>
    </citation>
    <scope>NUCLEOTIDE SEQUENCE [LARGE SCALE GENOMIC DNA]</scope>
    <source>
        <strain evidence="1 2">ET39</strain>
    </source>
</reference>
<dbReference type="EC" id="3.1.3.-" evidence="1"/>
<accession>A0ABT7UCF9</accession>
<dbReference type="SUPFAM" id="SSF56784">
    <property type="entry name" value="HAD-like"/>
    <property type="match status" value="1"/>
</dbReference>
<dbReference type="Gene3D" id="3.40.50.1000">
    <property type="entry name" value="HAD superfamily/HAD-like"/>
    <property type="match status" value="1"/>
</dbReference>
<keyword evidence="2" id="KW-1185">Reference proteome</keyword>
<reference evidence="2" key="1">
    <citation type="submission" date="2023-06" db="EMBL/GenBank/DDBJ databases">
        <title>Identification and characterization of horizontal gene transfer across gut microbiota members of farm animals based on homology search.</title>
        <authorList>
            <person name="Zeman M."/>
            <person name="Kubasova T."/>
            <person name="Jahodarova E."/>
            <person name="Nykrynova M."/>
            <person name="Rychlik I."/>
        </authorList>
    </citation>
    <scope>NUCLEOTIDE SEQUENCE [LARGE SCALE GENOMIC DNA]</scope>
    <source>
        <strain evidence="2">ET39</strain>
    </source>
</reference>
<dbReference type="Proteomes" id="UP001529340">
    <property type="component" value="Unassembled WGS sequence"/>
</dbReference>
<comment type="caution">
    <text evidence="1">The sequence shown here is derived from an EMBL/GenBank/DDBJ whole genome shotgun (WGS) entry which is preliminary data.</text>
</comment>
<name>A0ABT7UCF9_9FIRM</name>
<dbReference type="PANTHER" id="PTHR10000">
    <property type="entry name" value="PHOSPHOSERINE PHOSPHATASE"/>
    <property type="match status" value="1"/>
</dbReference>
<evidence type="ECO:0000313" key="2">
    <source>
        <dbReference type="Proteomes" id="UP001529340"/>
    </source>
</evidence>
<keyword evidence="1" id="KW-0378">Hydrolase</keyword>
<dbReference type="Pfam" id="PF08282">
    <property type="entry name" value="Hydrolase_3"/>
    <property type="match status" value="1"/>
</dbReference>
<dbReference type="SFLD" id="SFLDS00003">
    <property type="entry name" value="Haloacid_Dehalogenase"/>
    <property type="match status" value="1"/>
</dbReference>
<dbReference type="GO" id="GO:0016787">
    <property type="term" value="F:hydrolase activity"/>
    <property type="evidence" value="ECO:0007669"/>
    <property type="project" value="UniProtKB-KW"/>
</dbReference>
<dbReference type="PANTHER" id="PTHR10000:SF25">
    <property type="entry name" value="PHOSPHATASE YKRA-RELATED"/>
    <property type="match status" value="1"/>
</dbReference>
<dbReference type="RefSeq" id="WP_289607767.1">
    <property type="nucleotide sequence ID" value="NZ_JAUDCG010000024.1"/>
</dbReference>
<dbReference type="InterPro" id="IPR023214">
    <property type="entry name" value="HAD_sf"/>
</dbReference>
<sequence length="262" mass="29747">MERKLIFFDIDGTLTSARRFGHVYESTRKALAMLKENGHFLALATGRAAFRARQFQQEINIPNMVCEGGNEIIIDGRSVSYELPDQQVFHTIYEAAMKRGVGVAIAPDDSFYRVSPNDRFHAYAGDFSRFMEVRVDPSLRIEAIPAIRRLFLSGEQAVLQEIIASCPLQGIGVMHYERDQFIILEPDDKYKGIRRMVELLGEDERQVVVFGDGLNDRQMFRDAPFAIAMGNAIPQLKELADYVCPSADEDGIYRACQHFGWI</sequence>
<gene>
    <name evidence="1" type="ORF">QUV96_06635</name>
</gene>
<evidence type="ECO:0000313" key="1">
    <source>
        <dbReference type="EMBL" id="MDM8157309.1"/>
    </source>
</evidence>
<dbReference type="InterPro" id="IPR036412">
    <property type="entry name" value="HAD-like_sf"/>
</dbReference>
<protein>
    <submittedName>
        <fullName evidence="1">HAD family hydrolase</fullName>
        <ecNumber evidence="1">3.1.3.-</ecNumber>
    </submittedName>
</protein>
<dbReference type="SFLD" id="SFLDG01140">
    <property type="entry name" value="C2.B:_Phosphomannomutase_and_P"/>
    <property type="match status" value="1"/>
</dbReference>